<protein>
    <recommendedName>
        <fullName evidence="6">G-protein coupled receptors family 1 profile domain-containing protein</fullName>
    </recommendedName>
</protein>
<name>A0A016SVL2_9BILA</name>
<reference evidence="8" key="1">
    <citation type="journal article" date="2015" name="Nat. Genet.">
        <title>The genome and transcriptome of the zoonotic hookworm Ancylostoma ceylanicum identify infection-specific gene families.</title>
        <authorList>
            <person name="Schwarz E.M."/>
            <person name="Hu Y."/>
            <person name="Antoshechkin I."/>
            <person name="Miller M.M."/>
            <person name="Sternberg P.W."/>
            <person name="Aroian R.V."/>
        </authorList>
    </citation>
    <scope>NUCLEOTIDE SEQUENCE</scope>
    <source>
        <strain evidence="8">HY135</strain>
    </source>
</reference>
<dbReference type="Proteomes" id="UP000024635">
    <property type="component" value="Unassembled WGS sequence"/>
</dbReference>
<dbReference type="InterPro" id="IPR019428">
    <property type="entry name" value="7TM_GPCR_serpentine_rcpt_Str"/>
</dbReference>
<evidence type="ECO:0000256" key="1">
    <source>
        <dbReference type="ARBA" id="ARBA00004370"/>
    </source>
</evidence>
<evidence type="ECO:0000313" key="8">
    <source>
        <dbReference type="Proteomes" id="UP000024635"/>
    </source>
</evidence>
<dbReference type="PROSITE" id="PS50262">
    <property type="entry name" value="G_PROTEIN_RECEP_F1_2"/>
    <property type="match status" value="1"/>
</dbReference>
<comment type="caution">
    <text evidence="7">The sequence shown here is derived from an EMBL/GenBank/DDBJ whole genome shotgun (WGS) entry which is preliminary data.</text>
</comment>
<keyword evidence="8" id="KW-1185">Reference proteome</keyword>
<evidence type="ECO:0000259" key="6">
    <source>
        <dbReference type="PROSITE" id="PS50262"/>
    </source>
</evidence>
<sequence length="325" mass="37474">MNSWVLLVNITSIICAILSILLNSLLLFVFFKCPAKSLSAFKYFFFLFGIVDIFFSVVQAAFVPITVGEHTSFVFLSVGLLRSRECGFVGLLLFIIGCIFVLLLICNSFLYRYVVLCRPNLTHLYARKRYVAMVVALNSVLILDWGYSVHRTMPATAEFTATFRPTVLNIVQIDIFNTAHFGFNTKDLQRRPLDIIWFSQFVIIMLLVIVTIVYCVFQILETLKRTVISSNARKLHSRMFNLLILQLLNPVVFMYLPCMMSYILVPVNAMNVDYICTLTYSSFAVFPLVNPMIILHYVRDYRVYLLRLLRLDNSTLRHKITARST</sequence>
<comment type="subcellular location">
    <subcellularLocation>
        <location evidence="1">Membrane</location>
    </subcellularLocation>
</comment>
<organism evidence="7 8">
    <name type="scientific">Ancylostoma ceylanicum</name>
    <dbReference type="NCBI Taxonomy" id="53326"/>
    <lineage>
        <taxon>Eukaryota</taxon>
        <taxon>Metazoa</taxon>
        <taxon>Ecdysozoa</taxon>
        <taxon>Nematoda</taxon>
        <taxon>Chromadorea</taxon>
        <taxon>Rhabditida</taxon>
        <taxon>Rhabditina</taxon>
        <taxon>Rhabditomorpha</taxon>
        <taxon>Strongyloidea</taxon>
        <taxon>Ancylostomatidae</taxon>
        <taxon>Ancylostomatinae</taxon>
        <taxon>Ancylostoma</taxon>
    </lineage>
</organism>
<dbReference type="SUPFAM" id="SSF81321">
    <property type="entry name" value="Family A G protein-coupled receptor-like"/>
    <property type="match status" value="1"/>
</dbReference>
<evidence type="ECO:0000313" key="7">
    <source>
        <dbReference type="EMBL" id="EYB94758.1"/>
    </source>
</evidence>
<dbReference type="OrthoDB" id="5854941at2759"/>
<feature type="domain" description="G-protein coupled receptors family 1 profile" evidence="6">
    <location>
        <begin position="22"/>
        <end position="294"/>
    </location>
</feature>
<evidence type="ECO:0000256" key="4">
    <source>
        <dbReference type="ARBA" id="ARBA00023136"/>
    </source>
</evidence>
<dbReference type="GO" id="GO:0016020">
    <property type="term" value="C:membrane"/>
    <property type="evidence" value="ECO:0007669"/>
    <property type="project" value="UniProtKB-SubCell"/>
</dbReference>
<feature type="transmembrane region" description="Helical" evidence="5">
    <location>
        <begin position="277"/>
        <end position="298"/>
    </location>
</feature>
<feature type="transmembrane region" description="Helical" evidence="5">
    <location>
        <begin position="240"/>
        <end position="265"/>
    </location>
</feature>
<feature type="transmembrane region" description="Helical" evidence="5">
    <location>
        <begin position="6"/>
        <end position="31"/>
    </location>
</feature>
<dbReference type="InterPro" id="IPR017452">
    <property type="entry name" value="GPCR_Rhodpsn_7TM"/>
</dbReference>
<dbReference type="PANTHER" id="PTHR46178:SF9">
    <property type="entry name" value="SEVEN TM RECEPTOR"/>
    <property type="match status" value="1"/>
</dbReference>
<feature type="transmembrane region" description="Helical" evidence="5">
    <location>
        <begin position="43"/>
        <end position="67"/>
    </location>
</feature>
<feature type="transmembrane region" description="Helical" evidence="5">
    <location>
        <begin position="130"/>
        <end position="147"/>
    </location>
</feature>
<dbReference type="EMBL" id="JARK01001503">
    <property type="protein sequence ID" value="EYB94758.1"/>
    <property type="molecule type" value="Genomic_DNA"/>
</dbReference>
<evidence type="ECO:0000256" key="3">
    <source>
        <dbReference type="ARBA" id="ARBA00022989"/>
    </source>
</evidence>
<feature type="transmembrane region" description="Helical" evidence="5">
    <location>
        <begin position="195"/>
        <end position="220"/>
    </location>
</feature>
<keyword evidence="4 5" id="KW-0472">Membrane</keyword>
<dbReference type="Pfam" id="PF10326">
    <property type="entry name" value="7TM_GPCR_Str"/>
    <property type="match status" value="1"/>
</dbReference>
<keyword evidence="2 5" id="KW-0812">Transmembrane</keyword>
<dbReference type="AlphaFoldDB" id="A0A016SVL2"/>
<dbReference type="PANTHER" id="PTHR46178">
    <property type="entry name" value="SEVEN TM RECEPTOR"/>
    <property type="match status" value="1"/>
</dbReference>
<gene>
    <name evidence="7" type="primary">Acey_s0167.g110</name>
    <name evidence="7" type="ORF">Y032_0167g110</name>
</gene>
<evidence type="ECO:0000256" key="2">
    <source>
        <dbReference type="ARBA" id="ARBA00022692"/>
    </source>
</evidence>
<proteinExistence type="predicted"/>
<dbReference type="Gene3D" id="1.20.1070.10">
    <property type="entry name" value="Rhodopsin 7-helix transmembrane proteins"/>
    <property type="match status" value="1"/>
</dbReference>
<accession>A0A016SVL2</accession>
<keyword evidence="3 5" id="KW-1133">Transmembrane helix</keyword>
<evidence type="ECO:0000256" key="5">
    <source>
        <dbReference type="SAM" id="Phobius"/>
    </source>
</evidence>
<feature type="transmembrane region" description="Helical" evidence="5">
    <location>
        <begin position="87"/>
        <end position="110"/>
    </location>
</feature>